<protein>
    <recommendedName>
        <fullName evidence="4">Lipoprotein</fullName>
    </recommendedName>
</protein>
<organism evidence="2 3">
    <name type="scientific">Myxococcus llanfairpwllgwyngyllgogerychwyrndrobwllllantysiliogogogochensis</name>
    <dbReference type="NCBI Taxonomy" id="2590453"/>
    <lineage>
        <taxon>Bacteria</taxon>
        <taxon>Pseudomonadati</taxon>
        <taxon>Myxococcota</taxon>
        <taxon>Myxococcia</taxon>
        <taxon>Myxococcales</taxon>
        <taxon>Cystobacterineae</taxon>
        <taxon>Myxococcaceae</taxon>
        <taxon>Myxococcus</taxon>
    </lineage>
</organism>
<evidence type="ECO:0000313" key="3">
    <source>
        <dbReference type="Proteomes" id="UP000315369"/>
    </source>
</evidence>
<dbReference type="PROSITE" id="PS51257">
    <property type="entry name" value="PROKAR_LIPOPROTEIN"/>
    <property type="match status" value="1"/>
</dbReference>
<accession>A0A540X5L4</accession>
<feature type="compositionally biased region" description="Gly residues" evidence="1">
    <location>
        <begin position="43"/>
        <end position="66"/>
    </location>
</feature>
<evidence type="ECO:0000256" key="1">
    <source>
        <dbReference type="SAM" id="MobiDB-lite"/>
    </source>
</evidence>
<feature type="region of interest" description="Disordered" evidence="1">
    <location>
        <begin position="26"/>
        <end position="74"/>
    </location>
</feature>
<name>A0A540X5L4_9BACT</name>
<feature type="region of interest" description="Disordered" evidence="1">
    <location>
        <begin position="104"/>
        <end position="141"/>
    </location>
</feature>
<proteinExistence type="predicted"/>
<dbReference type="AlphaFoldDB" id="A0A540X5L4"/>
<comment type="caution">
    <text evidence="2">The sequence shown here is derived from an EMBL/GenBank/DDBJ whole genome shotgun (WGS) entry which is preliminary data.</text>
</comment>
<dbReference type="OrthoDB" id="5383412at2"/>
<dbReference type="RefSeq" id="WP_141641813.1">
    <property type="nucleotide sequence ID" value="NZ_VIFM01000022.1"/>
</dbReference>
<gene>
    <name evidence="2" type="ORF">FJV41_07945</name>
</gene>
<reference evidence="2 3" key="1">
    <citation type="submission" date="2019-06" db="EMBL/GenBank/DDBJ databases">
        <authorList>
            <person name="Livingstone P."/>
            <person name="Whitworth D."/>
        </authorList>
    </citation>
    <scope>NUCLEOTIDE SEQUENCE [LARGE SCALE GENOMIC DNA]</scope>
    <source>
        <strain evidence="2 3">AM401</strain>
    </source>
</reference>
<dbReference type="Proteomes" id="UP000315369">
    <property type="component" value="Unassembled WGS sequence"/>
</dbReference>
<evidence type="ECO:0008006" key="4">
    <source>
        <dbReference type="Google" id="ProtNLM"/>
    </source>
</evidence>
<evidence type="ECO:0000313" key="2">
    <source>
        <dbReference type="EMBL" id="TQF16519.1"/>
    </source>
</evidence>
<dbReference type="EMBL" id="VIFM01000022">
    <property type="protein sequence ID" value="TQF16519.1"/>
    <property type="molecule type" value="Genomic_DNA"/>
</dbReference>
<keyword evidence="3" id="KW-1185">Reference proteome</keyword>
<sequence>MRSLDFIAKPALAVALCTLLVSGCGGSPQPEGDSLPGDPQTGGLEGAPGSKGSGDTGDGNEGGSGGVFNPTKIDICHIPPGNPANAHTISVGAPALNAHLKHGDTLGACDSEPDAGTGEPDAGTGEPDAGTGEPDAGSECVSEEGACGTGATCCEGLTCSESGYCEPMIG</sequence>